<reference evidence="2 3" key="3">
    <citation type="journal article" date="2013" name="Rice">
        <title>Improvement of the Oryza sativa Nipponbare reference genome using next generation sequence and optical map data.</title>
        <authorList>
            <person name="Kawahara Y."/>
            <person name="de la Bastide M."/>
            <person name="Hamilton J.P."/>
            <person name="Kanamori H."/>
            <person name="McCombie W.R."/>
            <person name="Ouyang S."/>
            <person name="Schwartz D.C."/>
            <person name="Tanaka T."/>
            <person name="Wu J."/>
            <person name="Zhou S."/>
            <person name="Childs K.L."/>
            <person name="Davidson R.M."/>
            <person name="Lin H."/>
            <person name="Quesada-Ocampo L."/>
            <person name="Vaillancourt B."/>
            <person name="Sakai H."/>
            <person name="Lee S.S."/>
            <person name="Kim J."/>
            <person name="Numa H."/>
            <person name="Itoh T."/>
            <person name="Buell C.R."/>
            <person name="Matsumoto T."/>
        </authorList>
    </citation>
    <scope>NUCLEOTIDE SEQUENCE [LARGE SCALE GENOMIC DNA]</scope>
    <source>
        <strain evidence="3">cv. Nipponbare</strain>
    </source>
</reference>
<dbReference type="PaxDb" id="39947-A0A0P0WPV4"/>
<gene>
    <name evidence="2" type="ordered locus">Os05g0532400</name>
    <name evidence="2" type="ORF">OSNPB_050532400</name>
</gene>
<reference evidence="3" key="1">
    <citation type="journal article" date="2005" name="Nature">
        <title>The map-based sequence of the rice genome.</title>
        <authorList>
            <consortium name="International rice genome sequencing project (IRGSP)"/>
            <person name="Matsumoto T."/>
            <person name="Wu J."/>
            <person name="Kanamori H."/>
            <person name="Katayose Y."/>
            <person name="Fujisawa M."/>
            <person name="Namiki N."/>
            <person name="Mizuno H."/>
            <person name="Yamamoto K."/>
            <person name="Antonio B.A."/>
            <person name="Baba T."/>
            <person name="Sakata K."/>
            <person name="Nagamura Y."/>
            <person name="Aoki H."/>
            <person name="Arikawa K."/>
            <person name="Arita K."/>
            <person name="Bito T."/>
            <person name="Chiden Y."/>
            <person name="Fujitsuka N."/>
            <person name="Fukunaka R."/>
            <person name="Hamada M."/>
            <person name="Harada C."/>
            <person name="Hayashi A."/>
            <person name="Hijishita S."/>
            <person name="Honda M."/>
            <person name="Hosokawa S."/>
            <person name="Ichikawa Y."/>
            <person name="Idonuma A."/>
            <person name="Iijima M."/>
            <person name="Ikeda M."/>
            <person name="Ikeno M."/>
            <person name="Ito K."/>
            <person name="Ito S."/>
            <person name="Ito T."/>
            <person name="Ito Y."/>
            <person name="Ito Y."/>
            <person name="Iwabuchi A."/>
            <person name="Kamiya K."/>
            <person name="Karasawa W."/>
            <person name="Kurita K."/>
            <person name="Katagiri S."/>
            <person name="Kikuta A."/>
            <person name="Kobayashi H."/>
            <person name="Kobayashi N."/>
            <person name="Machita K."/>
            <person name="Maehara T."/>
            <person name="Masukawa M."/>
            <person name="Mizubayashi T."/>
            <person name="Mukai Y."/>
            <person name="Nagasaki H."/>
            <person name="Nagata Y."/>
            <person name="Naito S."/>
            <person name="Nakashima M."/>
            <person name="Nakama Y."/>
            <person name="Nakamichi Y."/>
            <person name="Nakamura M."/>
            <person name="Meguro A."/>
            <person name="Negishi M."/>
            <person name="Ohta I."/>
            <person name="Ohta T."/>
            <person name="Okamoto M."/>
            <person name="Ono N."/>
            <person name="Saji S."/>
            <person name="Sakaguchi M."/>
            <person name="Sakai K."/>
            <person name="Shibata M."/>
            <person name="Shimokawa T."/>
            <person name="Song J."/>
            <person name="Takazaki Y."/>
            <person name="Terasawa K."/>
            <person name="Tsugane M."/>
            <person name="Tsuji K."/>
            <person name="Ueda S."/>
            <person name="Waki K."/>
            <person name="Yamagata H."/>
            <person name="Yamamoto M."/>
            <person name="Yamamoto S."/>
            <person name="Yamane H."/>
            <person name="Yoshiki S."/>
            <person name="Yoshihara R."/>
            <person name="Yukawa K."/>
            <person name="Zhong H."/>
            <person name="Yano M."/>
            <person name="Yuan Q."/>
            <person name="Ouyang S."/>
            <person name="Liu J."/>
            <person name="Jones K.M."/>
            <person name="Gansberger K."/>
            <person name="Moffat K."/>
            <person name="Hill J."/>
            <person name="Bera J."/>
            <person name="Fadrosh D."/>
            <person name="Jin S."/>
            <person name="Johri S."/>
            <person name="Kim M."/>
            <person name="Overton L."/>
            <person name="Reardon M."/>
            <person name="Tsitrin T."/>
            <person name="Vuong H."/>
            <person name="Weaver B."/>
            <person name="Ciecko A."/>
            <person name="Tallon L."/>
            <person name="Jackson J."/>
            <person name="Pai G."/>
            <person name="Aken S.V."/>
            <person name="Utterback T."/>
            <person name="Reidmuller S."/>
            <person name="Feldblyum T."/>
            <person name="Hsiao J."/>
            <person name="Zismann V."/>
            <person name="Iobst S."/>
            <person name="de Vazeille A.R."/>
            <person name="Buell C.R."/>
            <person name="Ying K."/>
            <person name="Li Y."/>
            <person name="Lu T."/>
            <person name="Huang Y."/>
            <person name="Zhao Q."/>
            <person name="Feng Q."/>
            <person name="Zhang L."/>
            <person name="Zhu J."/>
            <person name="Weng Q."/>
            <person name="Mu J."/>
            <person name="Lu Y."/>
            <person name="Fan D."/>
            <person name="Liu Y."/>
            <person name="Guan J."/>
            <person name="Zhang Y."/>
            <person name="Yu S."/>
            <person name="Liu X."/>
            <person name="Zhang Y."/>
            <person name="Hong G."/>
            <person name="Han B."/>
            <person name="Choisne N."/>
            <person name="Demange N."/>
            <person name="Orjeda G."/>
            <person name="Samain S."/>
            <person name="Cattolico L."/>
            <person name="Pelletier E."/>
            <person name="Couloux A."/>
            <person name="Segurens B."/>
            <person name="Wincker P."/>
            <person name="D'Hont A."/>
            <person name="Scarpelli C."/>
            <person name="Weissenbach J."/>
            <person name="Salanoubat M."/>
            <person name="Quetier F."/>
            <person name="Yu Y."/>
            <person name="Kim H.R."/>
            <person name="Rambo T."/>
            <person name="Currie J."/>
            <person name="Collura K."/>
            <person name="Luo M."/>
            <person name="Yang T."/>
            <person name="Ammiraju J.S.S."/>
            <person name="Engler F."/>
            <person name="Soderlund C."/>
            <person name="Wing R.A."/>
            <person name="Palmer L.E."/>
            <person name="de la Bastide M."/>
            <person name="Spiegel L."/>
            <person name="Nascimento L."/>
            <person name="Zutavern T."/>
            <person name="O'Shaughnessy A."/>
            <person name="Dike S."/>
            <person name="Dedhia N."/>
            <person name="Preston R."/>
            <person name="Balija V."/>
            <person name="McCombie W.R."/>
            <person name="Chow T."/>
            <person name="Chen H."/>
            <person name="Chung M."/>
            <person name="Chen C."/>
            <person name="Shaw J."/>
            <person name="Wu H."/>
            <person name="Hsiao K."/>
            <person name="Chao Y."/>
            <person name="Chu M."/>
            <person name="Cheng C."/>
            <person name="Hour A."/>
            <person name="Lee P."/>
            <person name="Lin S."/>
            <person name="Lin Y."/>
            <person name="Liou J."/>
            <person name="Liu S."/>
            <person name="Hsing Y."/>
            <person name="Raghuvanshi S."/>
            <person name="Mohanty A."/>
            <person name="Bharti A.K."/>
            <person name="Gaur A."/>
            <person name="Gupta V."/>
            <person name="Kumar D."/>
            <person name="Ravi V."/>
            <person name="Vij S."/>
            <person name="Kapur A."/>
            <person name="Khurana P."/>
            <person name="Khurana P."/>
            <person name="Khurana J.P."/>
            <person name="Tyagi A.K."/>
            <person name="Gaikwad K."/>
            <person name="Singh A."/>
            <person name="Dalal V."/>
            <person name="Srivastava S."/>
            <person name="Dixit A."/>
            <person name="Pal A.K."/>
            <person name="Ghazi I.A."/>
            <person name="Yadav M."/>
            <person name="Pandit A."/>
            <person name="Bhargava A."/>
            <person name="Sureshbabu K."/>
            <person name="Batra K."/>
            <person name="Sharma T.R."/>
            <person name="Mohapatra T."/>
            <person name="Singh N.K."/>
            <person name="Messing J."/>
            <person name="Nelson A.B."/>
            <person name="Fuks G."/>
            <person name="Kavchok S."/>
            <person name="Keizer G."/>
            <person name="Linton E."/>
            <person name="Llaca V."/>
            <person name="Song R."/>
            <person name="Tanyolac B."/>
            <person name="Young S."/>
            <person name="Ho-Il K."/>
            <person name="Hahn J.H."/>
            <person name="Sangsakoo G."/>
            <person name="Vanavichit A."/>
            <person name="de Mattos Luiz.A.T."/>
            <person name="Zimmer P.D."/>
            <person name="Malone G."/>
            <person name="Dellagostin O."/>
            <person name="de Oliveira A.C."/>
            <person name="Bevan M."/>
            <person name="Bancroft I."/>
            <person name="Minx P."/>
            <person name="Cordum H."/>
            <person name="Wilson R."/>
            <person name="Cheng Z."/>
            <person name="Jin W."/>
            <person name="Jiang J."/>
            <person name="Leong S.A."/>
            <person name="Iwama H."/>
            <person name="Gojobori T."/>
            <person name="Itoh T."/>
            <person name="Niimura Y."/>
            <person name="Fujii Y."/>
            <person name="Habara T."/>
            <person name="Sakai H."/>
            <person name="Sato Y."/>
            <person name="Wilson G."/>
            <person name="Kumar K."/>
            <person name="McCouch S."/>
            <person name="Juretic N."/>
            <person name="Hoen D."/>
            <person name="Wright S."/>
            <person name="Bruskiewich R."/>
            <person name="Bureau T."/>
            <person name="Miyao A."/>
            <person name="Hirochika H."/>
            <person name="Nishikawa T."/>
            <person name="Kadowaki K."/>
            <person name="Sugiura M."/>
            <person name="Burr B."/>
            <person name="Sasaki T."/>
        </authorList>
    </citation>
    <scope>NUCLEOTIDE SEQUENCE [LARGE SCALE GENOMIC DNA]</scope>
    <source>
        <strain evidence="3">cv. Nipponbare</strain>
    </source>
</reference>
<organism evidence="2 3">
    <name type="scientific">Oryza sativa subsp. japonica</name>
    <name type="common">Rice</name>
    <dbReference type="NCBI Taxonomy" id="39947"/>
    <lineage>
        <taxon>Eukaryota</taxon>
        <taxon>Viridiplantae</taxon>
        <taxon>Streptophyta</taxon>
        <taxon>Embryophyta</taxon>
        <taxon>Tracheophyta</taxon>
        <taxon>Spermatophyta</taxon>
        <taxon>Magnoliopsida</taxon>
        <taxon>Liliopsida</taxon>
        <taxon>Poales</taxon>
        <taxon>Poaceae</taxon>
        <taxon>BOP clade</taxon>
        <taxon>Oryzoideae</taxon>
        <taxon>Oryzeae</taxon>
        <taxon>Oryzinae</taxon>
        <taxon>Oryza</taxon>
        <taxon>Oryza sativa</taxon>
    </lineage>
</organism>
<proteinExistence type="predicted"/>
<reference evidence="2 3" key="2">
    <citation type="journal article" date="2013" name="Plant Cell Physiol.">
        <title>Rice Annotation Project Database (RAP-DB): an integrative and interactive database for rice genomics.</title>
        <authorList>
            <person name="Sakai H."/>
            <person name="Lee S.S."/>
            <person name="Tanaka T."/>
            <person name="Numa H."/>
            <person name="Kim J."/>
            <person name="Kawahara Y."/>
            <person name="Wakimoto H."/>
            <person name="Yang C.C."/>
            <person name="Iwamoto M."/>
            <person name="Abe T."/>
            <person name="Yamada Y."/>
            <person name="Muto A."/>
            <person name="Inokuchi H."/>
            <person name="Ikemura T."/>
            <person name="Matsumoto T."/>
            <person name="Sasaki T."/>
            <person name="Itoh T."/>
        </authorList>
    </citation>
    <scope>NUCLEOTIDE SEQUENCE [LARGE SCALE GENOMIC DNA]</scope>
    <source>
        <strain evidence="3">cv. Nipponbare</strain>
    </source>
</reference>
<feature type="compositionally biased region" description="Low complexity" evidence="1">
    <location>
        <begin position="108"/>
        <end position="127"/>
    </location>
</feature>
<accession>A0A0P0WPV4</accession>
<evidence type="ECO:0000313" key="2">
    <source>
        <dbReference type="EMBL" id="BAS95045.1"/>
    </source>
</evidence>
<name>A0A0P0WPV4_ORYSJ</name>
<protein>
    <submittedName>
        <fullName evidence="2">Os05g0532400 protein</fullName>
    </submittedName>
</protein>
<evidence type="ECO:0000256" key="1">
    <source>
        <dbReference type="SAM" id="MobiDB-lite"/>
    </source>
</evidence>
<dbReference type="Proteomes" id="UP000059680">
    <property type="component" value="Chromosome 5"/>
</dbReference>
<feature type="region of interest" description="Disordered" evidence="1">
    <location>
        <begin position="95"/>
        <end position="127"/>
    </location>
</feature>
<dbReference type="AlphaFoldDB" id="A0A0P0WPV4"/>
<dbReference type="InParanoid" id="A0A0P0WPV4"/>
<dbReference type="EMBL" id="AP014961">
    <property type="protein sequence ID" value="BAS95045.1"/>
    <property type="molecule type" value="Genomic_DNA"/>
</dbReference>
<keyword evidence="3" id="KW-1185">Reference proteome</keyword>
<evidence type="ECO:0000313" key="3">
    <source>
        <dbReference type="Proteomes" id="UP000059680"/>
    </source>
</evidence>
<feature type="region of interest" description="Disordered" evidence="1">
    <location>
        <begin position="57"/>
        <end position="79"/>
    </location>
</feature>
<feature type="compositionally biased region" description="Basic and acidic residues" evidence="1">
    <location>
        <begin position="65"/>
        <end position="76"/>
    </location>
</feature>
<sequence>MYHYSCSSSDLWSAARPVGGAGLAWKMSTNEGLRFEEAVAEVASDEGWGLQKRWRLRRTSSSGGEGREAGMRRGGEEGGVSLRWPWISAKGEESLVADAGSDVGAGNSPSPEEAAAAAALPERALPS</sequence>